<evidence type="ECO:0000313" key="3">
    <source>
        <dbReference type="Proteomes" id="UP000320209"/>
    </source>
</evidence>
<organism evidence="2 3">
    <name type="scientific">Nocardioides albertanoniae</name>
    <dbReference type="NCBI Taxonomy" id="1175486"/>
    <lineage>
        <taxon>Bacteria</taxon>
        <taxon>Bacillati</taxon>
        <taxon>Actinomycetota</taxon>
        <taxon>Actinomycetes</taxon>
        <taxon>Propionibacteriales</taxon>
        <taxon>Nocardioidaceae</taxon>
        <taxon>Nocardioides</taxon>
    </lineage>
</organism>
<feature type="domain" description="Band 7" evidence="1">
    <location>
        <begin position="27"/>
        <end position="140"/>
    </location>
</feature>
<dbReference type="RefSeq" id="WP_141782471.1">
    <property type="nucleotide sequence ID" value="NZ_VFOV01000001.1"/>
</dbReference>
<accession>A0A543ADY4</accession>
<dbReference type="Proteomes" id="UP000320209">
    <property type="component" value="Unassembled WGS sequence"/>
</dbReference>
<gene>
    <name evidence="2" type="ORF">FB381_4729</name>
</gene>
<dbReference type="AlphaFoldDB" id="A0A543ADY4"/>
<dbReference type="InterPro" id="IPR001107">
    <property type="entry name" value="Band_7"/>
</dbReference>
<name>A0A543ADY4_9ACTN</name>
<protein>
    <submittedName>
        <fullName evidence="2">SPFH domain/Band 7 family protein</fullName>
    </submittedName>
</protein>
<comment type="caution">
    <text evidence="2">The sequence shown here is derived from an EMBL/GenBank/DDBJ whole genome shotgun (WGS) entry which is preliminary data.</text>
</comment>
<evidence type="ECO:0000259" key="1">
    <source>
        <dbReference type="Pfam" id="PF01145"/>
    </source>
</evidence>
<keyword evidence="3" id="KW-1185">Reference proteome</keyword>
<dbReference type="EMBL" id="VFOV01000001">
    <property type="protein sequence ID" value="TQL70787.1"/>
    <property type="molecule type" value="Genomic_DNA"/>
</dbReference>
<reference evidence="2 3" key="1">
    <citation type="submission" date="2019-06" db="EMBL/GenBank/DDBJ databases">
        <title>Sequencing the genomes of 1000 actinobacteria strains.</title>
        <authorList>
            <person name="Klenk H.-P."/>
        </authorList>
    </citation>
    <scope>NUCLEOTIDE SEQUENCE [LARGE SCALE GENOMIC DNA]</scope>
    <source>
        <strain evidence="2 3">DSM 25218</strain>
    </source>
</reference>
<sequence>MRETVTILVIAVIAVALVVASLLRRAGRGQCLVVTRHRRIVRIASGSTTVAIPGFHEVLEWPTGPTEIAIVVRTRTADEQEVRVLATVSAVVDAPRIGTAYVDPRGVLHSALERKVAETVHALPAEQLVDERGGLETAIHGLRLNGLASGVVTDVDIDEVDLLLHPGRPGHDET</sequence>
<dbReference type="Pfam" id="PF01145">
    <property type="entry name" value="Band_7"/>
    <property type="match status" value="1"/>
</dbReference>
<proteinExistence type="predicted"/>
<evidence type="ECO:0000313" key="2">
    <source>
        <dbReference type="EMBL" id="TQL70787.1"/>
    </source>
</evidence>
<dbReference type="OrthoDB" id="3782684at2"/>